<dbReference type="Gene3D" id="3.40.1420.30">
    <property type="match status" value="1"/>
</dbReference>
<organism evidence="3 4">
    <name type="scientific">Candidatus Aphodosoma intestinipullorum</name>
    <dbReference type="NCBI Taxonomy" id="2840674"/>
    <lineage>
        <taxon>Bacteria</taxon>
        <taxon>Pseudomonadati</taxon>
        <taxon>Bacteroidota</taxon>
        <taxon>Bacteroidia</taxon>
        <taxon>Bacteroidales</taxon>
        <taxon>Candidatus Aphodosoma</taxon>
    </lineage>
</organism>
<evidence type="ECO:0000313" key="4">
    <source>
        <dbReference type="Proteomes" id="UP000712007"/>
    </source>
</evidence>
<dbReference type="InterPro" id="IPR021533">
    <property type="entry name" value="PepSY-like"/>
</dbReference>
<dbReference type="AlphaFoldDB" id="A0A940DIY3"/>
<evidence type="ECO:0000256" key="1">
    <source>
        <dbReference type="SAM" id="SignalP"/>
    </source>
</evidence>
<dbReference type="Proteomes" id="UP000712007">
    <property type="component" value="Unassembled WGS sequence"/>
</dbReference>
<gene>
    <name evidence="3" type="ORF">IAC51_02595</name>
</gene>
<dbReference type="SUPFAM" id="SSF160574">
    <property type="entry name" value="BT0923-like"/>
    <property type="match status" value="1"/>
</dbReference>
<evidence type="ECO:0000259" key="2">
    <source>
        <dbReference type="Pfam" id="PF11396"/>
    </source>
</evidence>
<comment type="caution">
    <text evidence="3">The sequence shown here is derived from an EMBL/GenBank/DDBJ whole genome shotgun (WGS) entry which is preliminary data.</text>
</comment>
<name>A0A940DIY3_9BACT</name>
<feature type="domain" description="Putative beta-lactamase-inhibitor-like PepSY-like" evidence="2">
    <location>
        <begin position="61"/>
        <end position="140"/>
    </location>
</feature>
<feature type="domain" description="Putative beta-lactamase-inhibitor-like PepSY-like" evidence="2">
    <location>
        <begin position="21"/>
        <end position="54"/>
    </location>
</feature>
<proteinExistence type="predicted"/>
<reference evidence="3" key="1">
    <citation type="submission" date="2020-10" db="EMBL/GenBank/DDBJ databases">
        <authorList>
            <person name="Gilroy R."/>
        </authorList>
    </citation>
    <scope>NUCLEOTIDE SEQUENCE</scope>
    <source>
        <strain evidence="3">3924</strain>
    </source>
</reference>
<dbReference type="Pfam" id="PF11396">
    <property type="entry name" value="PepSY_like"/>
    <property type="match status" value="2"/>
</dbReference>
<accession>A0A940DIY3</accession>
<dbReference type="PROSITE" id="PS51257">
    <property type="entry name" value="PROKAR_LIPOPROTEIN"/>
    <property type="match status" value="1"/>
</dbReference>
<keyword evidence="1" id="KW-0732">Signal</keyword>
<feature type="chain" id="PRO_5038072820" evidence="1">
    <location>
        <begin position="19"/>
        <end position="146"/>
    </location>
</feature>
<feature type="signal peptide" evidence="1">
    <location>
        <begin position="1"/>
        <end position="18"/>
    </location>
</feature>
<reference evidence="3" key="2">
    <citation type="journal article" date="2021" name="PeerJ">
        <title>Extensive microbial diversity within the chicken gut microbiome revealed by metagenomics and culture.</title>
        <authorList>
            <person name="Gilroy R."/>
            <person name="Ravi A."/>
            <person name="Getino M."/>
            <person name="Pursley I."/>
            <person name="Horton D.L."/>
            <person name="Alikhan N.F."/>
            <person name="Baker D."/>
            <person name="Gharbi K."/>
            <person name="Hall N."/>
            <person name="Watson M."/>
            <person name="Adriaenssens E.M."/>
            <person name="Foster-Nyarko E."/>
            <person name="Jarju S."/>
            <person name="Secka A."/>
            <person name="Antonio M."/>
            <person name="Oren A."/>
            <person name="Chaudhuri R.R."/>
            <person name="La Ragione R."/>
            <person name="Hildebrand F."/>
            <person name="Pallen M.J."/>
        </authorList>
    </citation>
    <scope>NUCLEOTIDE SEQUENCE</scope>
    <source>
        <strain evidence="3">3924</strain>
    </source>
</reference>
<sequence>MKNIILAAIAAMTLTLTACDKTTIVQYNELPAAAQQTLSTYFADEQIAVIQKEYDDWGIRYNVIFSNANEIEFNKKGEWQDIKCRATKVPDGIVPERIMQYVVQTYPEAAIWELKRDKRSYEVELSNMVELKFDLNFNIIDLDHED</sequence>
<evidence type="ECO:0000313" key="3">
    <source>
        <dbReference type="EMBL" id="MBO8439518.1"/>
    </source>
</evidence>
<protein>
    <submittedName>
        <fullName evidence="3">PepSY-like domain-containing protein</fullName>
    </submittedName>
</protein>
<dbReference type="EMBL" id="JADIMV010000046">
    <property type="protein sequence ID" value="MBO8439518.1"/>
    <property type="molecule type" value="Genomic_DNA"/>
</dbReference>